<evidence type="ECO:0008006" key="3">
    <source>
        <dbReference type="Google" id="ProtNLM"/>
    </source>
</evidence>
<reference evidence="1 2" key="1">
    <citation type="journal article" date="2020" name="ISME J.">
        <title>Uncovering the hidden diversity of litter-decomposition mechanisms in mushroom-forming fungi.</title>
        <authorList>
            <person name="Floudas D."/>
            <person name="Bentzer J."/>
            <person name="Ahren D."/>
            <person name="Johansson T."/>
            <person name="Persson P."/>
            <person name="Tunlid A."/>
        </authorList>
    </citation>
    <scope>NUCLEOTIDE SEQUENCE [LARGE SCALE GENOMIC DNA]</scope>
    <source>
        <strain evidence="1 2">CBS 661.87</strain>
    </source>
</reference>
<dbReference type="AlphaFoldDB" id="A0A8H5H410"/>
<dbReference type="SUPFAM" id="SSF57850">
    <property type="entry name" value="RING/U-box"/>
    <property type="match status" value="1"/>
</dbReference>
<dbReference type="PROSITE" id="PS00018">
    <property type="entry name" value="EF_HAND_1"/>
    <property type="match status" value="1"/>
</dbReference>
<proteinExistence type="predicted"/>
<accession>A0A8H5H410</accession>
<keyword evidence="2" id="KW-1185">Reference proteome</keyword>
<protein>
    <recommendedName>
        <fullName evidence="3">EF-hand domain-containing protein</fullName>
    </recommendedName>
</protein>
<evidence type="ECO:0000313" key="2">
    <source>
        <dbReference type="Proteomes" id="UP000565441"/>
    </source>
</evidence>
<comment type="caution">
    <text evidence="1">The sequence shown here is derived from an EMBL/GenBank/DDBJ whole genome shotgun (WGS) entry which is preliminary data.</text>
</comment>
<dbReference type="OrthoDB" id="2122982at2759"/>
<sequence>MPSWLGKSNQNANDLFTTSQAGGNTVRQDSTTFARVELAAHTADPYKFVNDFFKANEDTIGVKSRNIADSDTDFNTIEDSLSGFSESAKTIIKGLTALGHLHPFIGIAVGAFALVVTLDLTRRDNDRKVVAVKVQMQDLMRVFFELRHIPSSDEEGPNGLTIGARLEGLMQEIAKDIKGCGSACDAYLKKGFLAKTVKASIYETRLSDFGMLFVEHRKALEMALAVHTSLAVDSANQKLDNQDGRLRIIEEKLDMIMLFRKLDTPREKDMQKFIEKHGGAKACITNDELLEVLVTKSGESLSRLPGRESGRRSNDLPDIKKRLLKELQEDIDEVFDKNMVLFERKLDIQSKQFADVVQEESDHIISTLLSGAHDRIRDPDLQKIWKDMGWKGSVKARHFVLALHDYYTDKMSSVGTPTTAHISGLPSPQTPGRNSMTTVQKKRQDDRWALTYINAAYVQPILEAVDDDGTGFVSVKEVNTFVAERPGNWSLPHWIAYWAVGWQASMSRYKDKIYELVQTMFQTLEHVLPSNRRAADEYLFHSSFWRIELLLRSTRSVSSKILSDPELTKMTESYEKDEEERLDANLQDVAYELDTPATVSLMTGVGRIERYVFPLIYLLLRRHLKVMRIACKHVLDTEEFVSLNESLVSILLAVDYRVQNLEAIFKQTHLDVQARLGNFAFGIFQLSYGDIRRVPADNSFASWTNPEVDSGVGSKNGITQEEINRLAIGIPHEILKYGIRDGYSVTDYHEFEHLGLALDSTSVEGTWTGHHHRQFGDESILSVLRVSIRLTSADKIYGKGEDFADSDPNRPFTLMRIPPTLLRYRYTPDQFAEDPVRSRWSFACSAALHQAQEVLWSRRFFEARFAERKRYVALTTRALIVQMGLTPQAPLTPVEKGELEYLRRELNPSEARFYQALAEFEIQKLPWHPAWGCDWCERQITKCRILCIQCISEDLSDNIDLCASCVDKAPAKRTFTHEINHAVVKVEQTLHDYDIVRIVDAARTTFERVRALFRSLDSALQVHRPDDGSSHKDEHRSNLLCACCGKDVLPPCWVCVVCTKDTFVCADCDSKRLPSQIPAHTLTHALVRIRDTTLNGESPADDRYLALEHRLLAMELRVSEGFAAMESKVDERLAALEASVEDRLLSFETKLESRLSTLEVVLRQIAAQTAALPAVYGQVVRDYAKSTSVR</sequence>
<organism evidence="1 2">
    <name type="scientific">Tricholomella constricta</name>
    <dbReference type="NCBI Taxonomy" id="117010"/>
    <lineage>
        <taxon>Eukaryota</taxon>
        <taxon>Fungi</taxon>
        <taxon>Dikarya</taxon>
        <taxon>Basidiomycota</taxon>
        <taxon>Agaricomycotina</taxon>
        <taxon>Agaricomycetes</taxon>
        <taxon>Agaricomycetidae</taxon>
        <taxon>Agaricales</taxon>
        <taxon>Tricholomatineae</taxon>
        <taxon>Lyophyllaceae</taxon>
        <taxon>Tricholomella</taxon>
    </lineage>
</organism>
<dbReference type="InterPro" id="IPR018247">
    <property type="entry name" value="EF_Hand_1_Ca_BS"/>
</dbReference>
<name>A0A8H5H410_9AGAR</name>
<dbReference type="Proteomes" id="UP000565441">
    <property type="component" value="Unassembled WGS sequence"/>
</dbReference>
<dbReference type="EMBL" id="JAACJP010000029">
    <property type="protein sequence ID" value="KAF5376289.1"/>
    <property type="molecule type" value="Genomic_DNA"/>
</dbReference>
<gene>
    <name evidence="1" type="ORF">D9615_008531</name>
</gene>
<evidence type="ECO:0000313" key="1">
    <source>
        <dbReference type="EMBL" id="KAF5376289.1"/>
    </source>
</evidence>